<feature type="transmembrane region" description="Helical" evidence="1">
    <location>
        <begin position="63"/>
        <end position="79"/>
    </location>
</feature>
<evidence type="ECO:0000313" key="4">
    <source>
        <dbReference type="Proteomes" id="UP001596997"/>
    </source>
</evidence>
<keyword evidence="3" id="KW-0378">Hydrolase</keyword>
<sequence>MIRKIFSYIKFILPLILTIGLLINLTIKDTYYWSSLLFYAFPLSILFYLSFALLLLNFKTKKRLYCLIFWLIVSALWIKQDYFINIRTNIPNGNNTIVFWNGAKKNTFLDAFNELKSIPDILIINEYDQTNKQELKSIKTKYPNYHFQVIHKKIGIFSKRHVLNLTTFKMKNNSFMLSFDSNINDKLFHFYSIDIIANIKHFRKTMLKETIGNIKSRENTIILGDFNTPYESLHFKEYKEQYHHGFSFTGNGFINTWFWNLPILSLDHAWLSKGIPITETKHLNTWKSDHKIIKIRL</sequence>
<dbReference type="Gene3D" id="3.60.10.10">
    <property type="entry name" value="Endonuclease/exonuclease/phosphatase"/>
    <property type="match status" value="1"/>
</dbReference>
<dbReference type="InterPro" id="IPR036691">
    <property type="entry name" value="Endo/exonu/phosph_ase_sf"/>
</dbReference>
<feature type="transmembrane region" description="Helical" evidence="1">
    <location>
        <begin position="7"/>
        <end position="27"/>
    </location>
</feature>
<accession>A0ABW3I5V9</accession>
<proteinExistence type="predicted"/>
<keyword evidence="1" id="KW-0812">Transmembrane</keyword>
<dbReference type="InterPro" id="IPR005135">
    <property type="entry name" value="Endo/exonuclease/phosphatase"/>
</dbReference>
<dbReference type="SUPFAM" id="SSF56219">
    <property type="entry name" value="DNase I-like"/>
    <property type="match status" value="1"/>
</dbReference>
<dbReference type="EMBL" id="JBHTJM010000011">
    <property type="protein sequence ID" value="MFD0965183.1"/>
    <property type="molecule type" value="Genomic_DNA"/>
</dbReference>
<keyword evidence="1" id="KW-0472">Membrane</keyword>
<comment type="caution">
    <text evidence="3">The sequence shown here is derived from an EMBL/GenBank/DDBJ whole genome shotgun (WGS) entry which is preliminary data.</text>
</comment>
<name>A0ABW3I5V9_9FLAO</name>
<keyword evidence="3" id="KW-0540">Nuclease</keyword>
<protein>
    <submittedName>
        <fullName evidence="3">Endonuclease/exonuclease/phosphatase family protein</fullName>
    </submittedName>
</protein>
<keyword evidence="1" id="KW-1133">Transmembrane helix</keyword>
<keyword evidence="3" id="KW-0255">Endonuclease</keyword>
<feature type="transmembrane region" description="Helical" evidence="1">
    <location>
        <begin position="33"/>
        <end position="56"/>
    </location>
</feature>
<feature type="domain" description="Endonuclease/exonuclease/phosphatase" evidence="2">
    <location>
        <begin position="119"/>
        <end position="290"/>
    </location>
</feature>
<evidence type="ECO:0000259" key="2">
    <source>
        <dbReference type="Pfam" id="PF03372"/>
    </source>
</evidence>
<dbReference type="Pfam" id="PF03372">
    <property type="entry name" value="Exo_endo_phos"/>
    <property type="match status" value="1"/>
</dbReference>
<dbReference type="Proteomes" id="UP001596997">
    <property type="component" value="Unassembled WGS sequence"/>
</dbReference>
<reference evidence="4" key="1">
    <citation type="journal article" date="2019" name="Int. J. Syst. Evol. Microbiol.">
        <title>The Global Catalogue of Microorganisms (GCM) 10K type strain sequencing project: providing services to taxonomists for standard genome sequencing and annotation.</title>
        <authorList>
            <consortium name="The Broad Institute Genomics Platform"/>
            <consortium name="The Broad Institute Genome Sequencing Center for Infectious Disease"/>
            <person name="Wu L."/>
            <person name="Ma J."/>
        </authorList>
    </citation>
    <scope>NUCLEOTIDE SEQUENCE [LARGE SCALE GENOMIC DNA]</scope>
    <source>
        <strain evidence="4">CCUG 62114</strain>
    </source>
</reference>
<dbReference type="RefSeq" id="WP_377717217.1">
    <property type="nucleotide sequence ID" value="NZ_JBHTJM010000011.1"/>
</dbReference>
<keyword evidence="4" id="KW-1185">Reference proteome</keyword>
<evidence type="ECO:0000313" key="3">
    <source>
        <dbReference type="EMBL" id="MFD0965183.1"/>
    </source>
</evidence>
<evidence type="ECO:0000256" key="1">
    <source>
        <dbReference type="SAM" id="Phobius"/>
    </source>
</evidence>
<dbReference type="GO" id="GO:0004519">
    <property type="term" value="F:endonuclease activity"/>
    <property type="evidence" value="ECO:0007669"/>
    <property type="project" value="UniProtKB-KW"/>
</dbReference>
<gene>
    <name evidence="3" type="ORF">ACFQ1O_14290</name>
</gene>
<organism evidence="3 4">
    <name type="scientific">Pseudofulvibacter geojedonensis</name>
    <dbReference type="NCBI Taxonomy" id="1123758"/>
    <lineage>
        <taxon>Bacteria</taxon>
        <taxon>Pseudomonadati</taxon>
        <taxon>Bacteroidota</taxon>
        <taxon>Flavobacteriia</taxon>
        <taxon>Flavobacteriales</taxon>
        <taxon>Flavobacteriaceae</taxon>
        <taxon>Pseudofulvibacter</taxon>
    </lineage>
</organism>